<evidence type="ECO:0000313" key="3">
    <source>
        <dbReference type="Proteomes" id="UP000799766"/>
    </source>
</evidence>
<keyword evidence="3" id="KW-1185">Reference proteome</keyword>
<dbReference type="Proteomes" id="UP000799766">
    <property type="component" value="Unassembled WGS sequence"/>
</dbReference>
<gene>
    <name evidence="2" type="ORF">BDY21DRAFT_423882</name>
</gene>
<dbReference type="OrthoDB" id="2157530at2759"/>
<sequence>MMLALCRIIMEFRTPKAAEISTNKTADPAEKDADNREHCYDALDQPSEQIRVVTVHPGDFADPIVCDLQLVFLDDKPYYEALSYVCGESSATRSIILDGRIKQVAVKLEQALRRLRKRDRPRIMWIDAICINQEDKEEKGHQVALMGRIYSCTAEAVLWLEHDADLENTNSEGLPAEDEVNEIALHGDERDKELLDSIYFNEPLDEPLPISDYQRQGIGALGLFVLLLRQHFCKLPGMEFVDGHLWLSDSFVWAYGSLDAFTFRPWWSRIWELVSNRNSRDSLRILPTLAMFRGRDARDARDKIYAFPAFDAETWQDILIISDYSMGIQELFILLYINFFEATD</sequence>
<organism evidence="2 3">
    <name type="scientific">Lineolata rhizophorae</name>
    <dbReference type="NCBI Taxonomy" id="578093"/>
    <lineage>
        <taxon>Eukaryota</taxon>
        <taxon>Fungi</taxon>
        <taxon>Dikarya</taxon>
        <taxon>Ascomycota</taxon>
        <taxon>Pezizomycotina</taxon>
        <taxon>Dothideomycetes</taxon>
        <taxon>Dothideomycetes incertae sedis</taxon>
        <taxon>Lineolatales</taxon>
        <taxon>Lineolataceae</taxon>
        <taxon>Lineolata</taxon>
    </lineage>
</organism>
<name>A0A6A6NRG6_9PEZI</name>
<feature type="domain" description="Heterokaryon incompatibility" evidence="1">
    <location>
        <begin position="79"/>
        <end position="271"/>
    </location>
</feature>
<reference evidence="2" key="1">
    <citation type="journal article" date="2020" name="Stud. Mycol.">
        <title>101 Dothideomycetes genomes: a test case for predicting lifestyles and emergence of pathogens.</title>
        <authorList>
            <person name="Haridas S."/>
            <person name="Albert R."/>
            <person name="Binder M."/>
            <person name="Bloem J."/>
            <person name="Labutti K."/>
            <person name="Salamov A."/>
            <person name="Andreopoulos B."/>
            <person name="Baker S."/>
            <person name="Barry K."/>
            <person name="Bills G."/>
            <person name="Bluhm B."/>
            <person name="Cannon C."/>
            <person name="Castanera R."/>
            <person name="Culley D."/>
            <person name="Daum C."/>
            <person name="Ezra D."/>
            <person name="Gonzalez J."/>
            <person name="Henrissat B."/>
            <person name="Kuo A."/>
            <person name="Liang C."/>
            <person name="Lipzen A."/>
            <person name="Lutzoni F."/>
            <person name="Magnuson J."/>
            <person name="Mondo S."/>
            <person name="Nolan M."/>
            <person name="Ohm R."/>
            <person name="Pangilinan J."/>
            <person name="Park H.-J."/>
            <person name="Ramirez L."/>
            <person name="Alfaro M."/>
            <person name="Sun H."/>
            <person name="Tritt A."/>
            <person name="Yoshinaga Y."/>
            <person name="Zwiers L.-H."/>
            <person name="Turgeon B."/>
            <person name="Goodwin S."/>
            <person name="Spatafora J."/>
            <person name="Crous P."/>
            <person name="Grigoriev I."/>
        </authorList>
    </citation>
    <scope>NUCLEOTIDE SEQUENCE</scope>
    <source>
        <strain evidence="2">ATCC 16933</strain>
    </source>
</reference>
<evidence type="ECO:0000259" key="1">
    <source>
        <dbReference type="Pfam" id="PF06985"/>
    </source>
</evidence>
<dbReference type="AlphaFoldDB" id="A0A6A6NRG6"/>
<evidence type="ECO:0000313" key="2">
    <source>
        <dbReference type="EMBL" id="KAF2454331.1"/>
    </source>
</evidence>
<dbReference type="Pfam" id="PF06985">
    <property type="entry name" value="HET"/>
    <property type="match status" value="1"/>
</dbReference>
<accession>A0A6A6NRG6</accession>
<dbReference type="InterPro" id="IPR010730">
    <property type="entry name" value="HET"/>
</dbReference>
<protein>
    <submittedName>
        <fullName evidence="2">Heterokaryon incompatibility protein-domain-containing protein</fullName>
    </submittedName>
</protein>
<dbReference type="EMBL" id="MU001692">
    <property type="protein sequence ID" value="KAF2454331.1"/>
    <property type="molecule type" value="Genomic_DNA"/>
</dbReference>
<dbReference type="PANTHER" id="PTHR24148">
    <property type="entry name" value="ANKYRIN REPEAT DOMAIN-CONTAINING PROTEIN 39 HOMOLOG-RELATED"/>
    <property type="match status" value="1"/>
</dbReference>
<dbReference type="InterPro" id="IPR052895">
    <property type="entry name" value="HetReg/Transcr_Mod"/>
</dbReference>
<dbReference type="PANTHER" id="PTHR24148:SF73">
    <property type="entry name" value="HET DOMAIN PROTEIN (AFU_ORTHOLOGUE AFUA_8G01020)"/>
    <property type="match status" value="1"/>
</dbReference>
<proteinExistence type="predicted"/>